<feature type="compositionally biased region" description="Low complexity" evidence="1">
    <location>
        <begin position="249"/>
        <end position="265"/>
    </location>
</feature>
<feature type="transmembrane region" description="Helical" evidence="2">
    <location>
        <begin position="362"/>
        <end position="383"/>
    </location>
</feature>
<gene>
    <name evidence="3" type="ORF">Rsub_07273</name>
</gene>
<feature type="transmembrane region" description="Helical" evidence="2">
    <location>
        <begin position="293"/>
        <end position="311"/>
    </location>
</feature>
<reference evidence="3 4" key="1">
    <citation type="journal article" date="2018" name="Sci. Rep.">
        <title>Raphidocelis subcapitata (=Pseudokirchneriella subcapitata) provides an insight into genome evolution and environmental adaptations in the Sphaeropleales.</title>
        <authorList>
            <person name="Suzuki S."/>
            <person name="Yamaguchi H."/>
            <person name="Nakajima N."/>
            <person name="Kawachi M."/>
        </authorList>
    </citation>
    <scope>NUCLEOTIDE SEQUENCE [LARGE SCALE GENOMIC DNA]</scope>
    <source>
        <strain evidence="3 4">NIES-35</strain>
    </source>
</reference>
<feature type="transmembrane region" description="Helical" evidence="2">
    <location>
        <begin position="455"/>
        <end position="478"/>
    </location>
</feature>
<keyword evidence="2" id="KW-0812">Transmembrane</keyword>
<proteinExistence type="predicted"/>
<dbReference type="SUPFAM" id="SSF103473">
    <property type="entry name" value="MFS general substrate transporter"/>
    <property type="match status" value="1"/>
</dbReference>
<comment type="caution">
    <text evidence="3">The sequence shown here is derived from an EMBL/GenBank/DDBJ whole genome shotgun (WGS) entry which is preliminary data.</text>
</comment>
<dbReference type="OrthoDB" id="6612291at2759"/>
<feature type="region of interest" description="Disordered" evidence="1">
    <location>
        <begin position="249"/>
        <end position="276"/>
    </location>
</feature>
<dbReference type="PANTHER" id="PTHR23534">
    <property type="entry name" value="MFS PERMEASE"/>
    <property type="match status" value="1"/>
</dbReference>
<dbReference type="PANTHER" id="PTHR23534:SF1">
    <property type="entry name" value="MAJOR FACILITATOR SUPERFAMILY PROTEIN"/>
    <property type="match status" value="1"/>
</dbReference>
<organism evidence="3 4">
    <name type="scientific">Raphidocelis subcapitata</name>
    <dbReference type="NCBI Taxonomy" id="307507"/>
    <lineage>
        <taxon>Eukaryota</taxon>
        <taxon>Viridiplantae</taxon>
        <taxon>Chlorophyta</taxon>
        <taxon>core chlorophytes</taxon>
        <taxon>Chlorophyceae</taxon>
        <taxon>CS clade</taxon>
        <taxon>Sphaeropleales</taxon>
        <taxon>Selenastraceae</taxon>
        <taxon>Raphidocelis</taxon>
    </lineage>
</organism>
<feature type="transmembrane region" description="Helical" evidence="2">
    <location>
        <begin position="331"/>
        <end position="350"/>
    </location>
</feature>
<feature type="transmembrane region" description="Helical" evidence="2">
    <location>
        <begin position="91"/>
        <end position="110"/>
    </location>
</feature>
<keyword evidence="4" id="KW-1185">Reference proteome</keyword>
<feature type="transmembrane region" description="Helical" evidence="2">
    <location>
        <begin position="389"/>
        <end position="418"/>
    </location>
</feature>
<protein>
    <submittedName>
        <fullName evidence="3">MFS transporter</fullName>
    </submittedName>
</protein>
<evidence type="ECO:0000313" key="3">
    <source>
        <dbReference type="EMBL" id="GBF94005.1"/>
    </source>
</evidence>
<feature type="transmembrane region" description="Helical" evidence="2">
    <location>
        <begin position="64"/>
        <end position="84"/>
    </location>
</feature>
<feature type="transmembrane region" description="Helical" evidence="2">
    <location>
        <begin position="430"/>
        <end position="449"/>
    </location>
</feature>
<keyword evidence="2" id="KW-1133">Transmembrane helix</keyword>
<dbReference type="Proteomes" id="UP000247498">
    <property type="component" value="Unassembled WGS sequence"/>
</dbReference>
<accession>A0A2V0PA71</accession>
<dbReference type="EMBL" id="BDRX01000047">
    <property type="protein sequence ID" value="GBF94005.1"/>
    <property type="molecule type" value="Genomic_DNA"/>
</dbReference>
<dbReference type="InterPro" id="IPR036259">
    <property type="entry name" value="MFS_trans_sf"/>
</dbReference>
<name>A0A2V0PA71_9CHLO</name>
<dbReference type="AlphaFoldDB" id="A0A2V0PA71"/>
<dbReference type="Gene3D" id="1.20.1250.20">
    <property type="entry name" value="MFS general substrate transporter like domains"/>
    <property type="match status" value="1"/>
</dbReference>
<keyword evidence="2" id="KW-0472">Membrane</keyword>
<evidence type="ECO:0000256" key="2">
    <source>
        <dbReference type="SAM" id="Phobius"/>
    </source>
</evidence>
<sequence length="521" mass="51889">MGAAAAPVVVPTGAAALPFGRRLWNILLLGAGWCCTASALFVQISNTSLTAATIEGGGPALQTLPVALFTLAAAAAVLPAAVAMRAWGRKPVVVLVACLGIMGACLELLSLHRGGFGLLTFGALLQGPSFSVANNYRFMAAEFSPPHFRPRAISIVVLCGVPAAVVGPEFARQALLALPPIGGFLVLIGVQVALLLLMLCVDWRSLAAIEAAGDAAAAGAAAEARTAAAGGKRPGGGAEAAAAAAGAASGSKSSGSGAASAPDPKSGGGGGAFSAAPDPEKGRLEAPLLSYRALLLHQAFIAPALICAGSFSGMSALMNITGPEIIRSRGASALSMSVWVIEAHIVGMYLPGLFSADLIRWIGAPLTSVFGCALLLAGNAIYYGGIAPAVFFAGMVVVGLGWHFAYVGASAAIVAVYAREPRRKLMVQGATDTTVIALTGLAIGSAPALAHAMGWVPFISLWMGLHGALFLVAAEFAARGWLQRRRAAAAAAAETEAAAGAADGSAAAAAAAALDAPKGGL</sequence>
<feature type="transmembrane region" description="Helical" evidence="2">
    <location>
        <begin position="23"/>
        <end position="44"/>
    </location>
</feature>
<dbReference type="InParanoid" id="A0A2V0PA71"/>
<feature type="transmembrane region" description="Helical" evidence="2">
    <location>
        <begin position="177"/>
        <end position="201"/>
    </location>
</feature>
<evidence type="ECO:0000313" key="4">
    <source>
        <dbReference type="Proteomes" id="UP000247498"/>
    </source>
</evidence>
<evidence type="ECO:0000256" key="1">
    <source>
        <dbReference type="SAM" id="MobiDB-lite"/>
    </source>
</evidence>